<dbReference type="AlphaFoldDB" id="A0A6A6TE86"/>
<feature type="compositionally biased region" description="Polar residues" evidence="1">
    <location>
        <begin position="106"/>
        <end position="117"/>
    </location>
</feature>
<evidence type="ECO:0000313" key="3">
    <source>
        <dbReference type="Proteomes" id="UP000799324"/>
    </source>
</evidence>
<feature type="region of interest" description="Disordered" evidence="1">
    <location>
        <begin position="1"/>
        <end position="29"/>
    </location>
</feature>
<name>A0A6A6TE86_9PLEO</name>
<organism evidence="2 3">
    <name type="scientific">Lophiostoma macrostomum CBS 122681</name>
    <dbReference type="NCBI Taxonomy" id="1314788"/>
    <lineage>
        <taxon>Eukaryota</taxon>
        <taxon>Fungi</taxon>
        <taxon>Dikarya</taxon>
        <taxon>Ascomycota</taxon>
        <taxon>Pezizomycotina</taxon>
        <taxon>Dothideomycetes</taxon>
        <taxon>Pleosporomycetidae</taxon>
        <taxon>Pleosporales</taxon>
        <taxon>Lophiostomataceae</taxon>
        <taxon>Lophiostoma</taxon>
    </lineage>
</organism>
<feature type="region of interest" description="Disordered" evidence="1">
    <location>
        <begin position="98"/>
        <end position="130"/>
    </location>
</feature>
<gene>
    <name evidence="2" type="ORF">K491DRAFT_276197</name>
</gene>
<accession>A0A6A6TE86</accession>
<dbReference type="Proteomes" id="UP000799324">
    <property type="component" value="Unassembled WGS sequence"/>
</dbReference>
<dbReference type="EMBL" id="MU004316">
    <property type="protein sequence ID" value="KAF2658319.1"/>
    <property type="molecule type" value="Genomic_DNA"/>
</dbReference>
<protein>
    <submittedName>
        <fullName evidence="2">Uncharacterized protein</fullName>
    </submittedName>
</protein>
<reference evidence="2" key="1">
    <citation type="journal article" date="2020" name="Stud. Mycol.">
        <title>101 Dothideomycetes genomes: a test case for predicting lifestyles and emergence of pathogens.</title>
        <authorList>
            <person name="Haridas S."/>
            <person name="Albert R."/>
            <person name="Binder M."/>
            <person name="Bloem J."/>
            <person name="Labutti K."/>
            <person name="Salamov A."/>
            <person name="Andreopoulos B."/>
            <person name="Baker S."/>
            <person name="Barry K."/>
            <person name="Bills G."/>
            <person name="Bluhm B."/>
            <person name="Cannon C."/>
            <person name="Castanera R."/>
            <person name="Culley D."/>
            <person name="Daum C."/>
            <person name="Ezra D."/>
            <person name="Gonzalez J."/>
            <person name="Henrissat B."/>
            <person name="Kuo A."/>
            <person name="Liang C."/>
            <person name="Lipzen A."/>
            <person name="Lutzoni F."/>
            <person name="Magnuson J."/>
            <person name="Mondo S."/>
            <person name="Nolan M."/>
            <person name="Ohm R."/>
            <person name="Pangilinan J."/>
            <person name="Park H.-J."/>
            <person name="Ramirez L."/>
            <person name="Alfaro M."/>
            <person name="Sun H."/>
            <person name="Tritt A."/>
            <person name="Yoshinaga Y."/>
            <person name="Zwiers L.-H."/>
            <person name="Turgeon B."/>
            <person name="Goodwin S."/>
            <person name="Spatafora J."/>
            <person name="Crous P."/>
            <person name="Grigoriev I."/>
        </authorList>
    </citation>
    <scope>NUCLEOTIDE SEQUENCE</scope>
    <source>
        <strain evidence="2">CBS 122681</strain>
    </source>
</reference>
<proteinExistence type="predicted"/>
<feature type="compositionally biased region" description="Polar residues" evidence="1">
    <location>
        <begin position="152"/>
        <end position="161"/>
    </location>
</feature>
<keyword evidence="3" id="KW-1185">Reference proteome</keyword>
<evidence type="ECO:0000256" key="1">
    <source>
        <dbReference type="SAM" id="MobiDB-lite"/>
    </source>
</evidence>
<evidence type="ECO:0000313" key="2">
    <source>
        <dbReference type="EMBL" id="KAF2658319.1"/>
    </source>
</evidence>
<feature type="compositionally biased region" description="Polar residues" evidence="1">
    <location>
        <begin position="16"/>
        <end position="26"/>
    </location>
</feature>
<sequence length="161" mass="17858">MYPSPPIQMADHFTDPRTSNSGSPSALSEHVRIHSNRFNRPTLPSFTLDSSNQIDVTPGVTLDYHSYSQTASPALTPLLTPSKLFTPNMQQLELQIPQPSLRERSLSQPSPTSQLNVRSEALSRPKSMTGVSDLTADCRFSPQSLPDYAGPQRQNMYTMTH</sequence>
<feature type="region of interest" description="Disordered" evidence="1">
    <location>
        <begin position="142"/>
        <end position="161"/>
    </location>
</feature>